<evidence type="ECO:0000313" key="5">
    <source>
        <dbReference type="Proteomes" id="UP000255177"/>
    </source>
</evidence>
<evidence type="ECO:0000313" key="4">
    <source>
        <dbReference type="EMBL" id="SUQ63896.1"/>
    </source>
</evidence>
<proteinExistence type="predicted"/>
<accession>A0A380T306</accession>
<feature type="domain" description="SnoaL-like" evidence="3">
    <location>
        <begin position="14"/>
        <end position="114"/>
    </location>
</feature>
<dbReference type="InterPro" id="IPR039256">
    <property type="entry name" value="Ketosteroid_isomerase"/>
</dbReference>
<dbReference type="CDD" id="cd00781">
    <property type="entry name" value="ketosteroid_isomerase"/>
    <property type="match status" value="1"/>
</dbReference>
<reference evidence="5" key="1">
    <citation type="submission" date="2018-07" db="EMBL/GenBank/DDBJ databases">
        <authorList>
            <person name="Blom J."/>
        </authorList>
    </citation>
    <scope>NUCLEOTIDE SEQUENCE [LARGE SCALE GENOMIC DNA]</scope>
    <source>
        <strain evidence="5">CCOS 864</strain>
    </source>
</reference>
<dbReference type="GO" id="GO:0004769">
    <property type="term" value="F:steroid Delta-isomerase activity"/>
    <property type="evidence" value="ECO:0007669"/>
    <property type="project" value="UniProtKB-EC"/>
</dbReference>
<dbReference type="Gene3D" id="3.10.450.50">
    <property type="match status" value="1"/>
</dbReference>
<dbReference type="InterPro" id="IPR037401">
    <property type="entry name" value="SnoaL-like"/>
</dbReference>
<feature type="active site" description="Proton acceptor" evidence="1">
    <location>
        <position position="40"/>
    </location>
</feature>
<gene>
    <name evidence="4" type="primary">ksi</name>
    <name evidence="4" type="ORF">CCOS864_03350</name>
</gene>
<dbReference type="RefSeq" id="WP_115087510.1">
    <property type="nucleotide sequence ID" value="NZ_CBCSFG010000024.1"/>
</dbReference>
<sequence length="131" mass="14522">MNLPTAQEVQGLMARYIELVDAGDIEAIVQMYADDATVEDPFGQPPIHGREQIAAFYRQGLGAGKVRACLTGPVRASHNGCGAMPFRVEMVWNGQPCALDVIDVMRFDEHGRIQTMQAYWSEVNLSVREPQ</sequence>
<dbReference type="Proteomes" id="UP000255177">
    <property type="component" value="Unassembled WGS sequence"/>
</dbReference>
<evidence type="ECO:0000259" key="3">
    <source>
        <dbReference type="Pfam" id="PF12680"/>
    </source>
</evidence>
<name>A0A380T306_9PSED</name>
<evidence type="ECO:0000256" key="2">
    <source>
        <dbReference type="PIRSR" id="PIRSR639256-2"/>
    </source>
</evidence>
<dbReference type="AlphaFoldDB" id="A0A380T306"/>
<organism evidence="4 5">
    <name type="scientific">Pseudomonas wadenswilerensis</name>
    <dbReference type="NCBI Taxonomy" id="1785161"/>
    <lineage>
        <taxon>Bacteria</taxon>
        <taxon>Pseudomonadati</taxon>
        <taxon>Pseudomonadota</taxon>
        <taxon>Gammaproteobacteria</taxon>
        <taxon>Pseudomonadales</taxon>
        <taxon>Pseudomonadaceae</taxon>
        <taxon>Pseudomonas</taxon>
    </lineage>
</organism>
<keyword evidence="4" id="KW-0413">Isomerase</keyword>
<keyword evidence="5" id="KW-1185">Reference proteome</keyword>
<dbReference type="SUPFAM" id="SSF54427">
    <property type="entry name" value="NTF2-like"/>
    <property type="match status" value="1"/>
</dbReference>
<evidence type="ECO:0000256" key="1">
    <source>
        <dbReference type="PIRSR" id="PIRSR639256-1"/>
    </source>
</evidence>
<dbReference type="Pfam" id="PF12680">
    <property type="entry name" value="SnoaL_2"/>
    <property type="match status" value="1"/>
</dbReference>
<dbReference type="InterPro" id="IPR032710">
    <property type="entry name" value="NTF2-like_dom_sf"/>
</dbReference>
<dbReference type="EMBL" id="UIDD01000008">
    <property type="protein sequence ID" value="SUQ63896.1"/>
    <property type="molecule type" value="Genomic_DNA"/>
</dbReference>
<protein>
    <submittedName>
        <fullName evidence="4">Steroid Delta-isomerase</fullName>
        <ecNumber evidence="4">5.3.3.1</ecNumber>
    </submittedName>
</protein>
<dbReference type="EC" id="5.3.3.1" evidence="4"/>
<feature type="active site" description="Proton donor" evidence="1">
    <location>
        <position position="16"/>
    </location>
</feature>
<feature type="binding site" evidence="2">
    <location>
        <position position="103"/>
    </location>
    <ligand>
        <name>substrate</name>
    </ligand>
</feature>